<reference evidence="2 4" key="2">
    <citation type="submission" date="2018-06" db="EMBL/GenBank/DDBJ databases">
        <title>Mutators as drivers of adaptation in pathogenic bacteria and a risk factor for host jumps and vaccine escape.</title>
        <authorList>
            <person name="Barnes A.C."/>
            <person name="Silayeva O."/>
        </authorList>
    </citation>
    <scope>NUCLEOTIDE SEQUENCE [LARGE SCALE GENOMIC DNA]</scope>
    <source>
        <strain evidence="2 4">QMA0445</strain>
    </source>
</reference>
<name>A0A3L8GG32_STRIN</name>
<protein>
    <submittedName>
        <fullName evidence="2">Uncharacterized protein</fullName>
    </submittedName>
</protein>
<dbReference type="KEGG" id="sio:DW64_07205"/>
<evidence type="ECO:0000313" key="4">
    <source>
        <dbReference type="Proteomes" id="UP000269148"/>
    </source>
</evidence>
<dbReference type="GeneID" id="35764987"/>
<dbReference type="STRING" id="1346.BMF34_07250"/>
<evidence type="ECO:0000313" key="3">
    <source>
        <dbReference type="Proteomes" id="UP000025245"/>
    </source>
</evidence>
<dbReference type="RefSeq" id="WP_003101546.1">
    <property type="nucleotide sequence ID" value="NZ_CP010783.1"/>
</dbReference>
<dbReference type="AlphaFoldDB" id="A0A3L8GG32"/>
<dbReference type="EMBL" id="QLQD01000065">
    <property type="protein sequence ID" value="RLU55975.1"/>
    <property type="molecule type" value="Genomic_DNA"/>
</dbReference>
<accession>A0A3L8GG32</accession>
<dbReference type="KEGG" id="siq:DQ08_07220"/>
<reference evidence="1 3" key="1">
    <citation type="journal article" date="2014" name="Genome Announc.">
        <title>Complete Genome Sequence of a Virulent Strain, Streptococcus iniae ISET0901, Isolated from Diseased Tilapia.</title>
        <authorList>
            <person name="Pridgeon J.W."/>
            <person name="Zhang D."/>
            <person name="Zhang L."/>
        </authorList>
    </citation>
    <scope>NUCLEOTIDE SEQUENCE [LARGE SCALE GENOMIC DNA]</scope>
    <source>
        <strain evidence="1 3">ISET0901</strain>
    </source>
</reference>
<proteinExistence type="predicted"/>
<dbReference type="Proteomes" id="UP000269148">
    <property type="component" value="Unassembled WGS sequence"/>
</dbReference>
<evidence type="ECO:0000313" key="1">
    <source>
        <dbReference type="EMBL" id="AHY16241.1"/>
    </source>
</evidence>
<gene>
    <name evidence="2" type="ORF">DIY07_07405</name>
    <name evidence="1" type="ORF">DQ08_07220</name>
</gene>
<sequence length="81" mass="9208">MTILRKLATIYKEVEASLEPRKNSHKDLTVSCHYSSSKQVNESQALQSGKEILSKPNELSEEELLQELNAHNKLLSDSLKR</sequence>
<dbReference type="KEGG" id="siz:SI82_07325"/>
<organism evidence="2 4">
    <name type="scientific">Streptococcus iniae</name>
    <name type="common">Streptococcus shiloi</name>
    <dbReference type="NCBI Taxonomy" id="1346"/>
    <lineage>
        <taxon>Bacteria</taxon>
        <taxon>Bacillati</taxon>
        <taxon>Bacillota</taxon>
        <taxon>Bacilli</taxon>
        <taxon>Lactobacillales</taxon>
        <taxon>Streptococcaceae</taxon>
        <taxon>Streptococcus</taxon>
    </lineage>
</organism>
<evidence type="ECO:0000313" key="2">
    <source>
        <dbReference type="EMBL" id="RLU55975.1"/>
    </source>
</evidence>
<dbReference type="EMBL" id="CP007586">
    <property type="protein sequence ID" value="AHY16241.1"/>
    <property type="molecule type" value="Genomic_DNA"/>
</dbReference>
<keyword evidence="3" id="KW-1185">Reference proteome</keyword>
<dbReference type="Proteomes" id="UP000025245">
    <property type="component" value="Chromosome"/>
</dbReference>